<reference evidence="1 2" key="1">
    <citation type="journal article" date="2024" name="G3 (Bethesda)">
        <title>Genome assembly of Hibiscus sabdariffa L. provides insights into metabolisms of medicinal natural products.</title>
        <authorList>
            <person name="Kim T."/>
        </authorList>
    </citation>
    <scope>NUCLEOTIDE SEQUENCE [LARGE SCALE GENOMIC DNA]</scope>
    <source>
        <strain evidence="1">TK-2024</strain>
        <tissue evidence="1">Old leaves</tissue>
    </source>
</reference>
<gene>
    <name evidence="1" type="ORF">V6N12_014466</name>
</gene>
<evidence type="ECO:0000313" key="2">
    <source>
        <dbReference type="Proteomes" id="UP001472677"/>
    </source>
</evidence>
<name>A0ABR2DK86_9ROSI</name>
<keyword evidence="2" id="KW-1185">Reference proteome</keyword>
<sequence length="110" mass="12484">MPSLPMHQKKMKHGNLLLNPSFPKLKPTVDTHHNLFRWTSTATSTSHILHRGKAQKRNPAMTIHSVMNVEKASHLEHTMHKELKSGSKGRANEDHQISKVGYSLYVVSLE</sequence>
<accession>A0ABR2DK86</accession>
<proteinExistence type="predicted"/>
<dbReference type="EMBL" id="JBBPBM010000024">
    <property type="protein sequence ID" value="KAK8541845.1"/>
    <property type="molecule type" value="Genomic_DNA"/>
</dbReference>
<evidence type="ECO:0000313" key="1">
    <source>
        <dbReference type="EMBL" id="KAK8541845.1"/>
    </source>
</evidence>
<organism evidence="1 2">
    <name type="scientific">Hibiscus sabdariffa</name>
    <name type="common">roselle</name>
    <dbReference type="NCBI Taxonomy" id="183260"/>
    <lineage>
        <taxon>Eukaryota</taxon>
        <taxon>Viridiplantae</taxon>
        <taxon>Streptophyta</taxon>
        <taxon>Embryophyta</taxon>
        <taxon>Tracheophyta</taxon>
        <taxon>Spermatophyta</taxon>
        <taxon>Magnoliopsida</taxon>
        <taxon>eudicotyledons</taxon>
        <taxon>Gunneridae</taxon>
        <taxon>Pentapetalae</taxon>
        <taxon>rosids</taxon>
        <taxon>malvids</taxon>
        <taxon>Malvales</taxon>
        <taxon>Malvaceae</taxon>
        <taxon>Malvoideae</taxon>
        <taxon>Hibiscus</taxon>
    </lineage>
</organism>
<comment type="caution">
    <text evidence="1">The sequence shown here is derived from an EMBL/GenBank/DDBJ whole genome shotgun (WGS) entry which is preliminary data.</text>
</comment>
<dbReference type="Proteomes" id="UP001472677">
    <property type="component" value="Unassembled WGS sequence"/>
</dbReference>
<protein>
    <submittedName>
        <fullName evidence="1">Uncharacterized protein</fullName>
    </submittedName>
</protein>